<protein>
    <submittedName>
        <fullName evidence="1">Uncharacterized protein</fullName>
    </submittedName>
</protein>
<comment type="caution">
    <text evidence="1">The sequence shown here is derived from an EMBL/GenBank/DDBJ whole genome shotgun (WGS) entry which is preliminary data.</text>
</comment>
<evidence type="ECO:0000313" key="2">
    <source>
        <dbReference type="Proteomes" id="UP000092651"/>
    </source>
</evidence>
<dbReference type="Proteomes" id="UP000092651">
    <property type="component" value="Unassembled WGS sequence"/>
</dbReference>
<reference evidence="1 2" key="1">
    <citation type="submission" date="2016-07" db="EMBL/GenBank/DDBJ databases">
        <authorList>
            <person name="Jeong J.-J."/>
            <person name="Kim D.W."/>
            <person name="Sang M.K."/>
            <person name="Choi I.-G."/>
            <person name="Kim K.D."/>
        </authorList>
    </citation>
    <scope>NUCLEOTIDE SEQUENCE [LARGE SCALE GENOMIC DNA]</scope>
    <source>
        <strain evidence="1 2">UTM-3</strain>
    </source>
</reference>
<accession>A0A1B8ZBI5</accession>
<dbReference type="OrthoDB" id="1149023at2"/>
<keyword evidence="2" id="KW-1185">Reference proteome</keyword>
<sequence>MKSFILLTAISISMFSCSQQTKSNNNMKSEINSSNIVEKVNEQVKQYTKEPIYQVYVKNSLCTYDLLVNDYPIGKISDYAQQATPYDINTAILKSGKQKITLRLYPAPAEYSRSGDTFSPNTSCKLEIEYVNKKDPNYNAVAVNEFKLPTKIRMAGEHNDMEIPEFEGAGKKYYEITYEFDATVPYENEGWSKGQDLTKLDQKLLEKKTVEFYNYYKNIYSSNKADELAKNEYGSMKRDAISQYQDKKEISKIWDEYLFNLKTVKKWYSLEKYKKVFYGNGKIIKLEQANDESLYRGESALYYDSVENGDTYGNSLGLYLYLPEGKKLEDGLEVVR</sequence>
<dbReference type="PROSITE" id="PS51257">
    <property type="entry name" value="PROKAR_LIPOPROTEIN"/>
    <property type="match status" value="1"/>
</dbReference>
<dbReference type="EMBL" id="MAYH01000048">
    <property type="protein sequence ID" value="OCA68993.1"/>
    <property type="molecule type" value="Genomic_DNA"/>
</dbReference>
<proteinExistence type="predicted"/>
<dbReference type="AlphaFoldDB" id="A0A1B8ZBI5"/>
<dbReference type="RefSeq" id="WP_065396094.1">
    <property type="nucleotide sequence ID" value="NZ_MAYH01000048.1"/>
</dbReference>
<evidence type="ECO:0000313" key="1">
    <source>
        <dbReference type="EMBL" id="OCA68993.1"/>
    </source>
</evidence>
<name>A0A1B8ZBI5_9FLAO</name>
<organism evidence="1 2">
    <name type="scientific">Chryseobacterium artocarpi</name>
    <dbReference type="NCBI Taxonomy" id="1414727"/>
    <lineage>
        <taxon>Bacteria</taxon>
        <taxon>Pseudomonadati</taxon>
        <taxon>Bacteroidota</taxon>
        <taxon>Flavobacteriia</taxon>
        <taxon>Flavobacteriales</taxon>
        <taxon>Weeksellaceae</taxon>
        <taxon>Chryseobacterium group</taxon>
        <taxon>Chryseobacterium</taxon>
    </lineage>
</organism>
<gene>
    <name evidence="1" type="ORF">BBI01_17415</name>
</gene>